<accession>A0A8H5GH94</accession>
<organism evidence="2 3">
    <name type="scientific">Tetrapyrgos nigripes</name>
    <dbReference type="NCBI Taxonomy" id="182062"/>
    <lineage>
        <taxon>Eukaryota</taxon>
        <taxon>Fungi</taxon>
        <taxon>Dikarya</taxon>
        <taxon>Basidiomycota</taxon>
        <taxon>Agaricomycotina</taxon>
        <taxon>Agaricomycetes</taxon>
        <taxon>Agaricomycetidae</taxon>
        <taxon>Agaricales</taxon>
        <taxon>Marasmiineae</taxon>
        <taxon>Marasmiaceae</taxon>
        <taxon>Tetrapyrgos</taxon>
    </lineage>
</organism>
<feature type="compositionally biased region" description="Low complexity" evidence="1">
    <location>
        <begin position="16"/>
        <end position="29"/>
    </location>
</feature>
<name>A0A8H5GH94_9AGAR</name>
<feature type="compositionally biased region" description="Polar residues" evidence="1">
    <location>
        <begin position="45"/>
        <end position="58"/>
    </location>
</feature>
<sequence>MGSEQSNYNLGNNVDANANTSSANTSTSTFIPPRMTHTGPRATVVDSSSGTSIDPTSGMSSSYSYVLMPMPLPGSADAPSFDGTEVSTFVDFLEQLARNAGILDLNDIIPYVLRYSTVEVRDAIRYEDPFVKGNDEYNWASAKETLLSIYSEYDTKPNVTHQDLLDFCRHHNEQGAIESSKDIDKYRIAFQKFANGLVVDGVIGKQQRNYYFIAGLPKVVKEWFIEALPESQRMPETAPTVNDSVSLLKTRFGPKNLYTTPWASSSQSYKNQVRLDLDGNRIPPSHGLNFRLILQLSYPAFMVEEALEF</sequence>
<protein>
    <submittedName>
        <fullName evidence="2">Uncharacterized protein</fullName>
    </submittedName>
</protein>
<dbReference type="Proteomes" id="UP000559256">
    <property type="component" value="Unassembled WGS sequence"/>
</dbReference>
<feature type="compositionally biased region" description="Polar residues" evidence="1">
    <location>
        <begin position="1"/>
        <end position="15"/>
    </location>
</feature>
<dbReference type="EMBL" id="JAACJM010000030">
    <property type="protein sequence ID" value="KAF5364981.1"/>
    <property type="molecule type" value="Genomic_DNA"/>
</dbReference>
<dbReference type="AlphaFoldDB" id="A0A8H5GH94"/>
<dbReference type="OrthoDB" id="2996139at2759"/>
<evidence type="ECO:0000313" key="2">
    <source>
        <dbReference type="EMBL" id="KAF5364981.1"/>
    </source>
</evidence>
<evidence type="ECO:0000256" key="1">
    <source>
        <dbReference type="SAM" id="MobiDB-lite"/>
    </source>
</evidence>
<feature type="region of interest" description="Disordered" evidence="1">
    <location>
        <begin position="1"/>
        <end position="58"/>
    </location>
</feature>
<gene>
    <name evidence="2" type="ORF">D9758_008170</name>
</gene>
<proteinExistence type="predicted"/>
<keyword evidence="3" id="KW-1185">Reference proteome</keyword>
<reference evidence="2 3" key="1">
    <citation type="journal article" date="2020" name="ISME J.">
        <title>Uncovering the hidden diversity of litter-decomposition mechanisms in mushroom-forming fungi.</title>
        <authorList>
            <person name="Floudas D."/>
            <person name="Bentzer J."/>
            <person name="Ahren D."/>
            <person name="Johansson T."/>
            <person name="Persson P."/>
            <person name="Tunlid A."/>
        </authorList>
    </citation>
    <scope>NUCLEOTIDE SEQUENCE [LARGE SCALE GENOMIC DNA]</scope>
    <source>
        <strain evidence="2 3">CBS 291.85</strain>
    </source>
</reference>
<comment type="caution">
    <text evidence="2">The sequence shown here is derived from an EMBL/GenBank/DDBJ whole genome shotgun (WGS) entry which is preliminary data.</text>
</comment>
<evidence type="ECO:0000313" key="3">
    <source>
        <dbReference type="Proteomes" id="UP000559256"/>
    </source>
</evidence>